<dbReference type="InterPro" id="IPR001478">
    <property type="entry name" value="PDZ"/>
</dbReference>
<dbReference type="GO" id="GO:0019901">
    <property type="term" value="F:protein kinase binding"/>
    <property type="evidence" value="ECO:0007669"/>
    <property type="project" value="TreeGrafter"/>
</dbReference>
<dbReference type="Proteomes" id="UP000663882">
    <property type="component" value="Unassembled WGS sequence"/>
</dbReference>
<evidence type="ECO:0000256" key="2">
    <source>
        <dbReference type="ARBA" id="ARBA00023136"/>
    </source>
</evidence>
<dbReference type="EMBL" id="CAJNOO010005408">
    <property type="protein sequence ID" value="CAF1417298.1"/>
    <property type="molecule type" value="Genomic_DNA"/>
</dbReference>
<dbReference type="Proteomes" id="UP000663889">
    <property type="component" value="Unassembled WGS sequence"/>
</dbReference>
<dbReference type="Pfam" id="PF00595">
    <property type="entry name" value="PDZ"/>
    <property type="match status" value="1"/>
</dbReference>
<dbReference type="PANTHER" id="PTHR23119">
    <property type="entry name" value="DISCS LARGE"/>
    <property type="match status" value="1"/>
</dbReference>
<dbReference type="GO" id="GO:0030054">
    <property type="term" value="C:cell junction"/>
    <property type="evidence" value="ECO:0007669"/>
    <property type="project" value="TreeGrafter"/>
</dbReference>
<accession>A0A815M1G6</accession>
<gene>
    <name evidence="6" type="ORF">RFH988_LOCUS35459</name>
    <name evidence="5" type="ORF">SEV965_LOCUS29239</name>
</gene>
<dbReference type="GO" id="GO:0098609">
    <property type="term" value="P:cell-cell adhesion"/>
    <property type="evidence" value="ECO:0007669"/>
    <property type="project" value="TreeGrafter"/>
</dbReference>
<sequence>MIGIRQFSYREHWQEIEITLERPTSGDDTSLGFTIASSIHIPFHRRYLTPITIINISKNGLAYRDKRLELYDIILRVNHIDFTNIKHKEAVNILRKAGPEVKLLIRRLSPSINEEIKLKHNGKLGISIAGGIGKEYLENDHGIFIRNIKKSRLNTQLYNGDRLITISSLYNTFDLRFVTHDMATKYIELACKESKMITLYVGHTRPIVGIQSERTLLHESQSDPRISKDESNIAEINNTSRVVEPDRDRHSEIDDYDAICEIIRTLLGKSDASNSNEHALIISFDSDDYQRYENHGNRLKNRLLNGRCTEGSKILLEVRQEQPQVIRSTRVTTTEDLKPEHETHTDNEQLNHSNEQRPSKLHEPRLITFADQRSAQQVTHNELEIPGAHPERLTCQESRISQNARPKREETTADGDGRLRWQVD</sequence>
<comment type="subcellular location">
    <subcellularLocation>
        <location evidence="1">Membrane</location>
    </subcellularLocation>
</comment>
<feature type="domain" description="PDZ" evidence="4">
    <location>
        <begin position="17"/>
        <end position="109"/>
    </location>
</feature>
<dbReference type="SUPFAM" id="SSF50156">
    <property type="entry name" value="PDZ domain-like"/>
    <property type="match status" value="2"/>
</dbReference>
<dbReference type="PROSITE" id="PS50106">
    <property type="entry name" value="PDZ"/>
    <property type="match status" value="2"/>
</dbReference>
<evidence type="ECO:0000313" key="6">
    <source>
        <dbReference type="EMBL" id="CAF1417298.1"/>
    </source>
</evidence>
<feature type="domain" description="PDZ" evidence="4">
    <location>
        <begin position="113"/>
        <end position="188"/>
    </location>
</feature>
<evidence type="ECO:0000313" key="5">
    <source>
        <dbReference type="EMBL" id="CAF1358288.1"/>
    </source>
</evidence>
<evidence type="ECO:0000256" key="1">
    <source>
        <dbReference type="ARBA" id="ARBA00004370"/>
    </source>
</evidence>
<dbReference type="GO" id="GO:0016323">
    <property type="term" value="C:basolateral plasma membrane"/>
    <property type="evidence" value="ECO:0007669"/>
    <property type="project" value="TreeGrafter"/>
</dbReference>
<reference evidence="6" key="1">
    <citation type="submission" date="2021-02" db="EMBL/GenBank/DDBJ databases">
        <authorList>
            <person name="Nowell W R."/>
        </authorList>
    </citation>
    <scope>NUCLEOTIDE SEQUENCE</scope>
</reference>
<comment type="caution">
    <text evidence="6">The sequence shown here is derived from an EMBL/GenBank/DDBJ whole genome shotgun (WGS) entry which is preliminary data.</text>
</comment>
<feature type="region of interest" description="Disordered" evidence="3">
    <location>
        <begin position="326"/>
        <end position="360"/>
    </location>
</feature>
<dbReference type="PANTHER" id="PTHR23119:SF51">
    <property type="entry name" value="DISKS LARGE 1 TUMOR SUPPRESSOR PROTEIN"/>
    <property type="match status" value="1"/>
</dbReference>
<evidence type="ECO:0000256" key="3">
    <source>
        <dbReference type="SAM" id="MobiDB-lite"/>
    </source>
</evidence>
<feature type="compositionally biased region" description="Polar residues" evidence="3">
    <location>
        <begin position="395"/>
        <end position="404"/>
    </location>
</feature>
<dbReference type="Gene3D" id="2.30.42.10">
    <property type="match status" value="2"/>
</dbReference>
<protein>
    <recommendedName>
        <fullName evidence="4">PDZ domain-containing protein</fullName>
    </recommendedName>
</protein>
<dbReference type="InterPro" id="IPR050614">
    <property type="entry name" value="Synaptic_Scaffolding_LAP-MAGUK"/>
</dbReference>
<proteinExistence type="predicted"/>
<evidence type="ECO:0000313" key="7">
    <source>
        <dbReference type="Proteomes" id="UP000663882"/>
    </source>
</evidence>
<dbReference type="GO" id="GO:0045197">
    <property type="term" value="P:establishment or maintenance of epithelial cell apical/basal polarity"/>
    <property type="evidence" value="ECO:0007669"/>
    <property type="project" value="TreeGrafter"/>
</dbReference>
<feature type="region of interest" description="Disordered" evidence="3">
    <location>
        <begin position="383"/>
        <end position="424"/>
    </location>
</feature>
<dbReference type="EMBL" id="CAJNOU010002914">
    <property type="protein sequence ID" value="CAF1358288.1"/>
    <property type="molecule type" value="Genomic_DNA"/>
</dbReference>
<dbReference type="SMART" id="SM00228">
    <property type="entry name" value="PDZ"/>
    <property type="match status" value="1"/>
</dbReference>
<dbReference type="GO" id="GO:0043113">
    <property type="term" value="P:receptor clustering"/>
    <property type="evidence" value="ECO:0007669"/>
    <property type="project" value="TreeGrafter"/>
</dbReference>
<dbReference type="AlphaFoldDB" id="A0A815M1G6"/>
<dbReference type="OrthoDB" id="78824at2759"/>
<feature type="compositionally biased region" description="Basic and acidic residues" evidence="3">
    <location>
        <begin position="333"/>
        <end position="360"/>
    </location>
</feature>
<name>A0A815M1G6_9BILA</name>
<evidence type="ECO:0000259" key="4">
    <source>
        <dbReference type="PROSITE" id="PS50106"/>
    </source>
</evidence>
<feature type="compositionally biased region" description="Basic and acidic residues" evidence="3">
    <location>
        <begin position="406"/>
        <end position="424"/>
    </location>
</feature>
<organism evidence="6 7">
    <name type="scientific">Rotaria sordida</name>
    <dbReference type="NCBI Taxonomy" id="392033"/>
    <lineage>
        <taxon>Eukaryota</taxon>
        <taxon>Metazoa</taxon>
        <taxon>Spiralia</taxon>
        <taxon>Gnathifera</taxon>
        <taxon>Rotifera</taxon>
        <taxon>Eurotatoria</taxon>
        <taxon>Bdelloidea</taxon>
        <taxon>Philodinida</taxon>
        <taxon>Philodinidae</taxon>
        <taxon>Rotaria</taxon>
    </lineage>
</organism>
<dbReference type="GO" id="GO:0097120">
    <property type="term" value="P:receptor localization to synapse"/>
    <property type="evidence" value="ECO:0007669"/>
    <property type="project" value="TreeGrafter"/>
</dbReference>
<dbReference type="InterPro" id="IPR036034">
    <property type="entry name" value="PDZ_sf"/>
</dbReference>
<keyword evidence="2" id="KW-0472">Membrane</keyword>